<dbReference type="InterPro" id="IPR025048">
    <property type="entry name" value="DUF3987"/>
</dbReference>
<name>A0AA35CIB6_9FIRM</name>
<dbReference type="AlphaFoldDB" id="A0AA35CIB6"/>
<evidence type="ECO:0000313" key="2">
    <source>
        <dbReference type="EMBL" id="BDG59625.1"/>
    </source>
</evidence>
<dbReference type="KEGG" id="cmic:caldi_07150"/>
<proteinExistence type="predicted"/>
<organism evidence="2 3">
    <name type="scientific">Caldinitratiruptor microaerophilus</name>
    <dbReference type="NCBI Taxonomy" id="671077"/>
    <lineage>
        <taxon>Bacteria</taxon>
        <taxon>Bacillati</taxon>
        <taxon>Bacillota</taxon>
        <taxon>Clostridia</taxon>
        <taxon>Eubacteriales</taxon>
        <taxon>Symbiobacteriaceae</taxon>
        <taxon>Caldinitratiruptor</taxon>
    </lineage>
</organism>
<feature type="domain" description="Toprim" evidence="1">
    <location>
        <begin position="96"/>
        <end position="195"/>
    </location>
</feature>
<accession>A0AA35CIB6</accession>
<evidence type="ECO:0000313" key="3">
    <source>
        <dbReference type="Proteomes" id="UP001163687"/>
    </source>
</evidence>
<dbReference type="Proteomes" id="UP001163687">
    <property type="component" value="Chromosome"/>
</dbReference>
<dbReference type="EMBL" id="AP025628">
    <property type="protein sequence ID" value="BDG59625.1"/>
    <property type="molecule type" value="Genomic_DNA"/>
</dbReference>
<dbReference type="Pfam" id="PF13362">
    <property type="entry name" value="Toprim_3"/>
    <property type="match status" value="1"/>
</dbReference>
<keyword evidence="3" id="KW-1185">Reference proteome</keyword>
<gene>
    <name evidence="2" type="ORF">caldi_07150</name>
</gene>
<dbReference type="InterPro" id="IPR006171">
    <property type="entry name" value="TOPRIM_dom"/>
</dbReference>
<evidence type="ECO:0000259" key="1">
    <source>
        <dbReference type="Pfam" id="PF13362"/>
    </source>
</evidence>
<reference evidence="2" key="1">
    <citation type="submission" date="2022-03" db="EMBL/GenBank/DDBJ databases">
        <title>Complete genome sequence of Caldinitratiruptor microaerophilus.</title>
        <authorList>
            <person name="Mukaiyama R."/>
            <person name="Nishiyama T."/>
            <person name="Ueda K."/>
        </authorList>
    </citation>
    <scope>NUCLEOTIDE SEQUENCE</scope>
    <source>
        <strain evidence="2">JCM 16183</strain>
    </source>
</reference>
<dbReference type="Pfam" id="PF13148">
    <property type="entry name" value="DUF3987"/>
    <property type="match status" value="1"/>
</dbReference>
<protein>
    <recommendedName>
        <fullName evidence="1">Toprim domain-containing protein</fullName>
    </recommendedName>
</protein>
<sequence length="720" mass="80195">MAMKAPGAGFTLAAYAEAKGIPVEHLRRNGVIDITYRGRSAVGFRTQLLDGSAGRTHVRLRLEPGDGPRFVWADEDRPQAPWGLWHRKQALARGRVWLAEGETDGLVLSLVGEPAYALPGKDRADLLELAHVEGLRELYVTQDRDQAGEEFVRLVRDRLNRLGWNGTLYVVRPPAEVGGHPVKDWGDVWLAVGRDRERFLRVLSELAEGERYSLPEAVAQAHEVEEAAPVAPPDPPPAIEHGPVERQDVPYPLDRLPDWLQDYVRIVRPVAASPTPFLVTALLPFLSAAIGTRAWVQHGSRPLYPSLWTAILGPSTIAAKSTALDLAESATVRPIQQEFDRRYREAEAAWREAKRQARHSDDVEVPDRPAERRLLYPSDVTWERLIRLMGLNAEEAPDGTTRTPYAMVSFPEIAAFLNSLKRKYAAGVKENLTAMYDCARVDYGRVGQGDESPRVVIDVGFLSISGASTPEWFTDAVEAGDVEGGFLPRFLYAKVERIDGRRAAFPKRLEPDALDGFRQLYRRVFEMPERLRGEWGIDAEARNLYETWFNGVEDALHGLHQDGRAKLIPFWARAQEAALKLALVFAVFDAAAGNGRAGVIGAAAMRAAVAQADYHRQVAERVLQADVAETRQERLEKIIVRALERHGSLTPRDLHRYAHLHRHVRDTYERDALLWSMAEAGVLTVRTDERGNIVLVGLPVHGGERGDMATRDRSTAPGAA</sequence>